<gene>
    <name evidence="2" type="ORF">B841_01160</name>
</gene>
<feature type="region of interest" description="Disordered" evidence="1">
    <location>
        <begin position="24"/>
        <end position="44"/>
    </location>
</feature>
<dbReference type="Proteomes" id="UP000015388">
    <property type="component" value="Chromosome"/>
</dbReference>
<protein>
    <submittedName>
        <fullName evidence="2">Uncharacterized protein</fullName>
    </submittedName>
</protein>
<organism evidence="2 3">
    <name type="scientific">Corynebacterium maris DSM 45190</name>
    <dbReference type="NCBI Taxonomy" id="1224163"/>
    <lineage>
        <taxon>Bacteria</taxon>
        <taxon>Bacillati</taxon>
        <taxon>Actinomycetota</taxon>
        <taxon>Actinomycetes</taxon>
        <taxon>Mycobacteriales</taxon>
        <taxon>Corynebacteriaceae</taxon>
        <taxon>Corynebacterium</taxon>
    </lineage>
</organism>
<dbReference type="EMBL" id="CP003924">
    <property type="protein sequence ID" value="AGS33715.1"/>
    <property type="molecule type" value="Genomic_DNA"/>
</dbReference>
<proteinExistence type="predicted"/>
<sequence length="130" mass="13463">MSVVVGVARGITADCCGEEAGTSDTAAAGASGVGVAGTESSDGGGSGSLVLLLEDVVDDVVVLVVVEVCADWLVVVPSGAVSSLAQPLRAKRAAPARTAISRRMFMREESFRQSLHYWECVSGRHLRQMV</sequence>
<dbReference type="HOGENOM" id="CLU_1934502_0_0_11"/>
<evidence type="ECO:0000313" key="2">
    <source>
        <dbReference type="EMBL" id="AGS33715.1"/>
    </source>
</evidence>
<accession>S5SZL5</accession>
<keyword evidence="3" id="KW-1185">Reference proteome</keyword>
<evidence type="ECO:0000256" key="1">
    <source>
        <dbReference type="SAM" id="MobiDB-lite"/>
    </source>
</evidence>
<dbReference type="KEGG" id="cmd:B841_01160"/>
<dbReference type="AlphaFoldDB" id="S5SZL5"/>
<name>S5SZL5_9CORY</name>
<reference evidence="2 3" key="1">
    <citation type="submission" date="2012-11" db="EMBL/GenBank/DDBJ databases">
        <title>The complete genome sequence of Corynebacterium maris Coryn-1 (=DSM 45190).</title>
        <authorList>
            <person name="Schaffert L."/>
            <person name="Albersmeier A."/>
            <person name="Kalinowski J."/>
            <person name="Ruckert C."/>
        </authorList>
    </citation>
    <scope>NUCLEOTIDE SEQUENCE [LARGE SCALE GENOMIC DNA]</scope>
    <source>
        <strain evidence="3">Coryn-1</strain>
    </source>
</reference>
<evidence type="ECO:0000313" key="3">
    <source>
        <dbReference type="Proteomes" id="UP000015388"/>
    </source>
</evidence>